<evidence type="ECO:0000259" key="19">
    <source>
        <dbReference type="PROSITE" id="PS51285"/>
    </source>
</evidence>
<evidence type="ECO:0000256" key="5">
    <source>
        <dbReference type="ARBA" id="ARBA00022679"/>
    </source>
</evidence>
<comment type="caution">
    <text evidence="20">The sequence shown here is derived from an EMBL/GenBank/DDBJ whole genome shotgun (WGS) entry which is preliminary data.</text>
</comment>
<dbReference type="PANTHER" id="PTHR24353">
    <property type="entry name" value="CYCLIC NUCLEOTIDE-DEPENDENT PROTEIN KINASE"/>
    <property type="match status" value="1"/>
</dbReference>
<dbReference type="FunFam" id="3.30.200.20:FF:000042">
    <property type="entry name" value="Aurora kinase A"/>
    <property type="match status" value="1"/>
</dbReference>
<feature type="active site" description="Proton acceptor" evidence="12">
    <location>
        <position position="545"/>
    </location>
</feature>
<name>A0A2R5GRY5_9STRA</name>
<dbReference type="GO" id="GO:0030553">
    <property type="term" value="F:cGMP binding"/>
    <property type="evidence" value="ECO:0007669"/>
    <property type="project" value="UniProtKB-KW"/>
</dbReference>
<dbReference type="EC" id="2.7.11.12" evidence="2"/>
<evidence type="ECO:0000256" key="1">
    <source>
        <dbReference type="ARBA" id="ARBA00006352"/>
    </source>
</evidence>
<evidence type="ECO:0000256" key="15">
    <source>
        <dbReference type="SAM" id="Coils"/>
    </source>
</evidence>
<sequence>MGAGASSTQAGGNQAAAAGVDAGLVAEQAEKIRALTKELESTKGEINRLKIELQAAADSNGGGGGDPSVRPSIVRRNTSMMNEAKNTAAKPNRREEVSAEAWNKQRAGKEQTEKYERKVVPKSDDIKKTIQDSVNGNILFKGLRAEEKEECVDAFYKVELNEGDEATTQGDVGDKFFVVESGELAIYVSIQPGAAPANYGSLTKGDSFGELSLMYNTPRAATIRATSRCVLWAINRQDFRNIHLHHKMLRKEQFEHFLKQVPDLSHLTPQELSRLADAVEEEEFEAGSVILREGEIGETFYIILSGEVKYSKREEGDVGTGTTGSYFGHKALLTDEKRAATVTALTKVSVLTMGRDDFVTLLGSLQDLVNRRLDPAETKEETPEEHTEAEVSKMQSSKHKYHKEVLFEDLQLEFARHGRPGTEREIILGQGAFGKVQIVKHKTSGETFALKCLNKSQIVESSLQVHVVNERKVMTMIDHPFLLKLYNSYWDDSYVYLLLELCLGGELFTVLRRAGRFAEKASRFYVATVLQAFDHLHSKNIVYRDLKPENLMLDNGGYIKVVDFGLAKVVQDRTWTLCGTPDYLAPEIILSKGHDKAVDYWALGVLTFELTAGVVPFYADDPLDVYQLVLDGEIRFPVHFSRPLCDLIRKLLNPAASKRLGNTKDGTQGIIKHRFFSGFDWEGLYNRTLVPPIEPSVASPEDTSNFDEYPVQKSVAPKCDWEPPFPHRLVDGKTVIE</sequence>
<feature type="compositionally biased region" description="Basic and acidic residues" evidence="16">
    <location>
        <begin position="375"/>
        <end position="391"/>
    </location>
</feature>
<keyword evidence="21" id="KW-1185">Reference proteome</keyword>
<dbReference type="PROSITE" id="PS50042">
    <property type="entry name" value="CNMP_BINDING_3"/>
    <property type="match status" value="2"/>
</dbReference>
<dbReference type="Gene3D" id="3.30.200.20">
    <property type="entry name" value="Phosphorylase Kinase, domain 1"/>
    <property type="match status" value="1"/>
</dbReference>
<evidence type="ECO:0000256" key="11">
    <source>
        <dbReference type="ARBA" id="ARBA00047462"/>
    </source>
</evidence>
<feature type="compositionally biased region" description="Basic and acidic residues" evidence="16">
    <location>
        <begin position="107"/>
        <end position="117"/>
    </location>
</feature>
<evidence type="ECO:0000256" key="7">
    <source>
        <dbReference type="ARBA" id="ARBA00022777"/>
    </source>
</evidence>
<evidence type="ECO:0000256" key="6">
    <source>
        <dbReference type="ARBA" id="ARBA00022741"/>
    </source>
</evidence>
<protein>
    <recommendedName>
        <fullName evidence="2">cGMP-dependent protein kinase</fullName>
        <ecNumber evidence="2">2.7.11.12</ecNumber>
    </recommendedName>
</protein>
<feature type="domain" description="Cyclic nucleotide-binding" evidence="18">
    <location>
        <begin position="139"/>
        <end position="260"/>
    </location>
</feature>
<feature type="domain" description="Cyclic nucleotide-binding" evidence="18">
    <location>
        <begin position="263"/>
        <end position="379"/>
    </location>
</feature>
<evidence type="ECO:0000256" key="12">
    <source>
        <dbReference type="PIRSR" id="PIRSR000559-1"/>
    </source>
</evidence>
<evidence type="ECO:0000256" key="13">
    <source>
        <dbReference type="PIRSR" id="PIRSR000559-2"/>
    </source>
</evidence>
<dbReference type="CDD" id="cd00038">
    <property type="entry name" value="CAP_ED"/>
    <property type="match status" value="2"/>
</dbReference>
<evidence type="ECO:0000259" key="17">
    <source>
        <dbReference type="PROSITE" id="PS50011"/>
    </source>
</evidence>
<dbReference type="PROSITE" id="PS00107">
    <property type="entry name" value="PROTEIN_KINASE_ATP"/>
    <property type="match status" value="1"/>
</dbReference>
<dbReference type="SMART" id="SM00100">
    <property type="entry name" value="cNMP"/>
    <property type="match status" value="2"/>
</dbReference>
<dbReference type="PRINTS" id="PR00103">
    <property type="entry name" value="CAMPKINASE"/>
</dbReference>
<dbReference type="Pfam" id="PF00027">
    <property type="entry name" value="cNMP_binding"/>
    <property type="match status" value="2"/>
</dbReference>
<dbReference type="GO" id="GO:0009653">
    <property type="term" value="P:anatomical structure morphogenesis"/>
    <property type="evidence" value="ECO:0007669"/>
    <property type="project" value="UniProtKB-ARBA"/>
</dbReference>
<feature type="coiled-coil region" evidence="15">
    <location>
        <begin position="25"/>
        <end position="59"/>
    </location>
</feature>
<dbReference type="Gene3D" id="1.10.510.10">
    <property type="entry name" value="Transferase(Phosphotransferase) domain 1"/>
    <property type="match status" value="1"/>
</dbReference>
<feature type="region of interest" description="Disordered" evidence="16">
    <location>
        <begin position="80"/>
        <end position="117"/>
    </location>
</feature>
<evidence type="ECO:0000256" key="4">
    <source>
        <dbReference type="ARBA" id="ARBA00022535"/>
    </source>
</evidence>
<dbReference type="InterPro" id="IPR018488">
    <property type="entry name" value="cNMP-bd_CS"/>
</dbReference>
<keyword evidence="8 13" id="KW-0067">ATP-binding</keyword>
<feature type="binding site" evidence="13 14">
    <location>
        <position position="451"/>
    </location>
    <ligand>
        <name>ATP</name>
        <dbReference type="ChEBI" id="CHEBI:30616"/>
    </ligand>
</feature>
<proteinExistence type="inferred from homology"/>
<dbReference type="PIRSF" id="PIRSF000559">
    <property type="entry name" value="cGMP-dep_kinase"/>
    <property type="match status" value="1"/>
</dbReference>
<evidence type="ECO:0000256" key="16">
    <source>
        <dbReference type="SAM" id="MobiDB-lite"/>
    </source>
</evidence>
<keyword evidence="6 13" id="KW-0547">Nucleotide-binding</keyword>
<dbReference type="PROSITE" id="PS00889">
    <property type="entry name" value="CNMP_BINDING_2"/>
    <property type="match status" value="1"/>
</dbReference>
<evidence type="ECO:0000256" key="9">
    <source>
        <dbReference type="ARBA" id="ARBA00022992"/>
    </source>
</evidence>
<evidence type="ECO:0000313" key="21">
    <source>
        <dbReference type="Proteomes" id="UP000241890"/>
    </source>
</evidence>
<evidence type="ECO:0000256" key="8">
    <source>
        <dbReference type="ARBA" id="ARBA00022840"/>
    </source>
</evidence>
<dbReference type="InterPro" id="IPR000595">
    <property type="entry name" value="cNMP-bd_dom"/>
</dbReference>
<dbReference type="GO" id="GO:0004692">
    <property type="term" value="F:cGMP-dependent protein kinase activity"/>
    <property type="evidence" value="ECO:0007669"/>
    <property type="project" value="UniProtKB-EC"/>
</dbReference>
<comment type="catalytic activity">
    <reaction evidence="11">
        <text>L-seryl-[protein] + ATP = O-phospho-L-seryl-[protein] + ADP + H(+)</text>
        <dbReference type="Rhea" id="RHEA:17989"/>
        <dbReference type="Rhea" id="RHEA-COMP:9863"/>
        <dbReference type="Rhea" id="RHEA-COMP:11604"/>
        <dbReference type="ChEBI" id="CHEBI:15378"/>
        <dbReference type="ChEBI" id="CHEBI:29999"/>
        <dbReference type="ChEBI" id="CHEBI:30616"/>
        <dbReference type="ChEBI" id="CHEBI:83421"/>
        <dbReference type="ChEBI" id="CHEBI:456216"/>
        <dbReference type="EC" id="2.7.11.12"/>
    </reaction>
</comment>
<dbReference type="PROSITE" id="PS51285">
    <property type="entry name" value="AGC_KINASE_CTER"/>
    <property type="match status" value="1"/>
</dbReference>
<dbReference type="GO" id="GO:0005524">
    <property type="term" value="F:ATP binding"/>
    <property type="evidence" value="ECO:0007669"/>
    <property type="project" value="UniProtKB-UniRule"/>
</dbReference>
<feature type="binding site" evidence="13">
    <location>
        <begin position="428"/>
        <end position="436"/>
    </location>
    <ligand>
        <name>ATP</name>
        <dbReference type="ChEBI" id="CHEBI:30616"/>
    </ligand>
</feature>
<comment type="catalytic activity">
    <reaction evidence="10">
        <text>L-threonyl-[protein] + ATP = O-phospho-L-threonyl-[protein] + ADP + H(+)</text>
        <dbReference type="Rhea" id="RHEA:46608"/>
        <dbReference type="Rhea" id="RHEA-COMP:11060"/>
        <dbReference type="Rhea" id="RHEA-COMP:11605"/>
        <dbReference type="ChEBI" id="CHEBI:15378"/>
        <dbReference type="ChEBI" id="CHEBI:30013"/>
        <dbReference type="ChEBI" id="CHEBI:30616"/>
        <dbReference type="ChEBI" id="CHEBI:61977"/>
        <dbReference type="ChEBI" id="CHEBI:456216"/>
        <dbReference type="EC" id="2.7.11.12"/>
    </reaction>
</comment>
<dbReference type="OrthoDB" id="63267at2759"/>
<dbReference type="InterPro" id="IPR018490">
    <property type="entry name" value="cNMP-bd_dom_sf"/>
</dbReference>
<dbReference type="Pfam" id="PF00069">
    <property type="entry name" value="Pkinase"/>
    <property type="match status" value="1"/>
</dbReference>
<dbReference type="InterPro" id="IPR008271">
    <property type="entry name" value="Ser/Thr_kinase_AS"/>
</dbReference>
<evidence type="ECO:0000259" key="18">
    <source>
        <dbReference type="PROSITE" id="PS50042"/>
    </source>
</evidence>
<keyword evidence="4" id="KW-0140">cGMP</keyword>
<evidence type="ECO:0000256" key="10">
    <source>
        <dbReference type="ARBA" id="ARBA00047298"/>
    </source>
</evidence>
<dbReference type="PROSITE" id="PS50011">
    <property type="entry name" value="PROTEIN_KINASE_DOM"/>
    <property type="match status" value="1"/>
</dbReference>
<comment type="similarity">
    <text evidence="1">Belongs to the protein kinase superfamily. AGC Ser/Thr protein kinase family. cGMP subfamily.</text>
</comment>
<evidence type="ECO:0000256" key="14">
    <source>
        <dbReference type="PROSITE-ProRule" id="PRU10141"/>
    </source>
</evidence>
<keyword evidence="9" id="KW-0142">cGMP-binding</keyword>
<dbReference type="SUPFAM" id="SSF56112">
    <property type="entry name" value="Protein kinase-like (PK-like)"/>
    <property type="match status" value="1"/>
</dbReference>
<dbReference type="Gene3D" id="2.60.120.10">
    <property type="entry name" value="Jelly Rolls"/>
    <property type="match status" value="2"/>
</dbReference>
<accession>A0A2R5GRY5</accession>
<keyword evidence="3" id="KW-0723">Serine/threonine-protein kinase</keyword>
<keyword evidence="7 20" id="KW-0418">Kinase</keyword>
<dbReference type="SMART" id="SM00133">
    <property type="entry name" value="S_TK_X"/>
    <property type="match status" value="1"/>
</dbReference>
<evidence type="ECO:0000256" key="2">
    <source>
        <dbReference type="ARBA" id="ARBA00012428"/>
    </source>
</evidence>
<dbReference type="AlphaFoldDB" id="A0A2R5GRY5"/>
<dbReference type="InterPro" id="IPR011009">
    <property type="entry name" value="Kinase-like_dom_sf"/>
</dbReference>
<dbReference type="PROSITE" id="PS00108">
    <property type="entry name" value="PROTEIN_KINASE_ST"/>
    <property type="match status" value="1"/>
</dbReference>
<gene>
    <name evidence="20" type="ORF">FCC1311_098332</name>
</gene>
<dbReference type="PANTHER" id="PTHR24353:SF147">
    <property type="entry name" value="CGMP-DEPENDENT SERINE_THREONIN PROTEIN KINASE-RELATED"/>
    <property type="match status" value="1"/>
</dbReference>
<dbReference type="Proteomes" id="UP000241890">
    <property type="component" value="Unassembled WGS sequence"/>
</dbReference>
<dbReference type="InterPro" id="IPR000961">
    <property type="entry name" value="AGC-kinase_C"/>
</dbReference>
<dbReference type="SUPFAM" id="SSF51206">
    <property type="entry name" value="cAMP-binding domain-like"/>
    <property type="match status" value="2"/>
</dbReference>
<dbReference type="InterPro" id="IPR000719">
    <property type="entry name" value="Prot_kinase_dom"/>
</dbReference>
<evidence type="ECO:0000313" key="20">
    <source>
        <dbReference type="EMBL" id="GBG33610.1"/>
    </source>
</evidence>
<reference evidence="20 21" key="1">
    <citation type="submission" date="2017-12" db="EMBL/GenBank/DDBJ databases">
        <title>Sequencing, de novo assembly and annotation of complete genome of a new Thraustochytrid species, strain FCC1311.</title>
        <authorList>
            <person name="Sedici K."/>
            <person name="Godart F."/>
            <person name="Aiese Cigliano R."/>
            <person name="Sanseverino W."/>
            <person name="Barakat M."/>
            <person name="Ortet P."/>
            <person name="Marechal E."/>
            <person name="Cagnac O."/>
            <person name="Amato A."/>
        </authorList>
    </citation>
    <scope>NUCLEOTIDE SEQUENCE [LARGE SCALE GENOMIC DNA]</scope>
</reference>
<dbReference type="InterPro" id="IPR002374">
    <property type="entry name" value="cGMP_dep_kinase"/>
</dbReference>
<dbReference type="InterPro" id="IPR014710">
    <property type="entry name" value="RmlC-like_jellyroll"/>
</dbReference>
<dbReference type="EMBL" id="BEYU01000163">
    <property type="protein sequence ID" value="GBG33610.1"/>
    <property type="molecule type" value="Genomic_DNA"/>
</dbReference>
<dbReference type="FunFam" id="1.10.510.10:FF:000005">
    <property type="entry name" value="cAMP-dependent protein kinase catalytic subunit alpha"/>
    <property type="match status" value="1"/>
</dbReference>
<feature type="region of interest" description="Disordered" evidence="16">
    <location>
        <begin position="375"/>
        <end position="395"/>
    </location>
</feature>
<organism evidence="20 21">
    <name type="scientific">Hondaea fermentalgiana</name>
    <dbReference type="NCBI Taxonomy" id="2315210"/>
    <lineage>
        <taxon>Eukaryota</taxon>
        <taxon>Sar</taxon>
        <taxon>Stramenopiles</taxon>
        <taxon>Bigyra</taxon>
        <taxon>Labyrinthulomycetes</taxon>
        <taxon>Thraustochytrida</taxon>
        <taxon>Thraustochytriidae</taxon>
        <taxon>Hondaea</taxon>
    </lineage>
</organism>
<dbReference type="SMART" id="SM00220">
    <property type="entry name" value="S_TKc"/>
    <property type="match status" value="1"/>
</dbReference>
<dbReference type="InParanoid" id="A0A2R5GRY5"/>
<keyword evidence="15" id="KW-0175">Coiled coil</keyword>
<evidence type="ECO:0000256" key="3">
    <source>
        <dbReference type="ARBA" id="ARBA00022527"/>
    </source>
</evidence>
<keyword evidence="5" id="KW-0808">Transferase</keyword>
<feature type="domain" description="Protein kinase" evidence="17">
    <location>
        <begin position="422"/>
        <end position="676"/>
    </location>
</feature>
<feature type="domain" description="AGC-kinase C-terminal" evidence="19">
    <location>
        <begin position="677"/>
        <end position="737"/>
    </location>
</feature>
<dbReference type="InterPro" id="IPR017441">
    <property type="entry name" value="Protein_kinase_ATP_BS"/>
</dbReference>